<dbReference type="EMBL" id="UINC01209701">
    <property type="protein sequence ID" value="SVE32833.1"/>
    <property type="molecule type" value="Genomic_DNA"/>
</dbReference>
<feature type="non-terminal residue" evidence="1">
    <location>
        <position position="181"/>
    </location>
</feature>
<proteinExistence type="predicted"/>
<organism evidence="1">
    <name type="scientific">marine metagenome</name>
    <dbReference type="NCBI Taxonomy" id="408172"/>
    <lineage>
        <taxon>unclassified sequences</taxon>
        <taxon>metagenomes</taxon>
        <taxon>ecological metagenomes</taxon>
    </lineage>
</organism>
<reference evidence="1" key="1">
    <citation type="submission" date="2018-05" db="EMBL/GenBank/DDBJ databases">
        <authorList>
            <person name="Lanie J.A."/>
            <person name="Ng W.-L."/>
            <person name="Kazmierczak K.M."/>
            <person name="Andrzejewski T.M."/>
            <person name="Davidsen T.M."/>
            <person name="Wayne K.J."/>
            <person name="Tettelin H."/>
            <person name="Glass J.I."/>
            <person name="Rusch D."/>
            <person name="Podicherti R."/>
            <person name="Tsui H.-C.T."/>
            <person name="Winkler M.E."/>
        </authorList>
    </citation>
    <scope>NUCLEOTIDE SEQUENCE</scope>
</reference>
<accession>A0A383CLA1</accession>
<evidence type="ECO:0000313" key="1">
    <source>
        <dbReference type="EMBL" id="SVE32833.1"/>
    </source>
</evidence>
<evidence type="ECO:0008006" key="2">
    <source>
        <dbReference type="Google" id="ProtNLM"/>
    </source>
</evidence>
<dbReference type="Pfam" id="PF08811">
    <property type="entry name" value="DUF1800"/>
    <property type="match status" value="1"/>
</dbReference>
<dbReference type="AlphaFoldDB" id="A0A383CLA1"/>
<dbReference type="InterPro" id="IPR014917">
    <property type="entry name" value="DUF1800"/>
</dbReference>
<name>A0A383CLA1_9ZZZZ</name>
<gene>
    <name evidence="1" type="ORF">METZ01_LOCUS485687</name>
</gene>
<protein>
    <recommendedName>
        <fullName evidence="2">DUF1800 domain-containing protein</fullName>
    </recommendedName>
</protein>
<sequence length="181" mass="20577">MTVTAERELLAHLLRRAGFGASSDDLDIFCEFGYEATVEKLLNVDSEAAVDEYSLLRRHPITEVPGGASGPGQANWLYFMLNTHRPLQEKMALFWHHVFATGNAKVDNCNHLLDQIAMFREEGMGNYRNLLVNLARDPAMIFWLDNNENHKNAPNENWGRELLELFSLGVGNYTETDVFEC</sequence>